<dbReference type="GeneID" id="97328540"/>
<dbReference type="AlphaFoldDB" id="A0A174DEK2"/>
<dbReference type="GO" id="GO:0033925">
    <property type="term" value="F:mannosyl-glycoprotein endo-beta-N-acetylglucosaminidase activity"/>
    <property type="evidence" value="ECO:0007669"/>
    <property type="project" value="UniProtKB-EC"/>
</dbReference>
<feature type="compositionally biased region" description="Polar residues" evidence="1">
    <location>
        <begin position="532"/>
        <end position="542"/>
    </location>
</feature>
<evidence type="ECO:0000256" key="1">
    <source>
        <dbReference type="SAM" id="MobiDB-lite"/>
    </source>
</evidence>
<feature type="signal peptide" evidence="3">
    <location>
        <begin position="1"/>
        <end position="20"/>
    </location>
</feature>
<gene>
    <name evidence="5" type="primary">lytB</name>
    <name evidence="5" type="ORF">ERS852456_01989</name>
</gene>
<evidence type="ECO:0000313" key="5">
    <source>
        <dbReference type="EMBL" id="CUO23883.1"/>
    </source>
</evidence>
<reference evidence="5 6" key="1">
    <citation type="submission" date="2015-09" db="EMBL/GenBank/DDBJ databases">
        <authorList>
            <consortium name="Pathogen Informatics"/>
        </authorList>
    </citation>
    <scope>NUCLEOTIDE SEQUENCE [LARGE SCALE GENOMIC DNA]</scope>
    <source>
        <strain evidence="5 6">2789STDY5834841</strain>
    </source>
</reference>
<accession>A0A174DEK2</accession>
<dbReference type="RefSeq" id="WP_004846395.1">
    <property type="nucleotide sequence ID" value="NZ_CATVPX010000028.1"/>
</dbReference>
<keyword evidence="3" id="KW-0732">Signal</keyword>
<name>A0A174DEK2_9FIRM</name>
<dbReference type="InterPro" id="IPR002901">
    <property type="entry name" value="MGlyc_endo_b_GlcNAc-like_dom"/>
</dbReference>
<organism evidence="5 6">
    <name type="scientific">[Ruminococcus] torques</name>
    <dbReference type="NCBI Taxonomy" id="33039"/>
    <lineage>
        <taxon>Bacteria</taxon>
        <taxon>Bacillati</taxon>
        <taxon>Bacillota</taxon>
        <taxon>Clostridia</taxon>
        <taxon>Lachnospirales</taxon>
        <taxon>Lachnospiraceae</taxon>
        <taxon>Mediterraneibacter</taxon>
    </lineage>
</organism>
<feature type="region of interest" description="Disordered" evidence="1">
    <location>
        <begin position="407"/>
        <end position="587"/>
    </location>
</feature>
<protein>
    <submittedName>
        <fullName evidence="5">Putative endo-beta-N-acetylglucosaminidase</fullName>
        <ecNumber evidence="5">3.2.1.96</ecNumber>
    </submittedName>
</protein>
<feature type="compositionally biased region" description="Low complexity" evidence="1">
    <location>
        <begin position="543"/>
        <end position="559"/>
    </location>
</feature>
<evidence type="ECO:0000256" key="3">
    <source>
        <dbReference type="SAM" id="SignalP"/>
    </source>
</evidence>
<keyword evidence="5" id="KW-0326">Glycosidase</keyword>
<feature type="domain" description="Mannosyl-glycoprotein endo-beta-N-acetylglucosamidase-like" evidence="4">
    <location>
        <begin position="284"/>
        <end position="393"/>
    </location>
</feature>
<keyword evidence="2" id="KW-0472">Membrane</keyword>
<feature type="compositionally biased region" description="Low complexity" evidence="1">
    <location>
        <begin position="566"/>
        <end position="576"/>
    </location>
</feature>
<dbReference type="GO" id="GO:0004040">
    <property type="term" value="F:amidase activity"/>
    <property type="evidence" value="ECO:0007669"/>
    <property type="project" value="InterPro"/>
</dbReference>
<evidence type="ECO:0000313" key="6">
    <source>
        <dbReference type="Proteomes" id="UP000095787"/>
    </source>
</evidence>
<dbReference type="Gene3D" id="1.10.530.10">
    <property type="match status" value="1"/>
</dbReference>
<dbReference type="EMBL" id="CYZO01000026">
    <property type="protein sequence ID" value="CUO23883.1"/>
    <property type="molecule type" value="Genomic_DNA"/>
</dbReference>
<dbReference type="Pfam" id="PF01832">
    <property type="entry name" value="Glucosaminidase"/>
    <property type="match status" value="1"/>
</dbReference>
<proteinExistence type="predicted"/>
<keyword evidence="5" id="KW-0378">Hydrolase</keyword>
<dbReference type="EC" id="3.2.1.96" evidence="5"/>
<dbReference type="Proteomes" id="UP000095787">
    <property type="component" value="Unassembled WGS sequence"/>
</dbReference>
<feature type="transmembrane region" description="Helical" evidence="2">
    <location>
        <begin position="594"/>
        <end position="613"/>
    </location>
</feature>
<keyword evidence="2" id="KW-0812">Transmembrane</keyword>
<feature type="chain" id="PRO_5043982909" evidence="3">
    <location>
        <begin position="21"/>
        <end position="620"/>
    </location>
</feature>
<evidence type="ECO:0000259" key="4">
    <source>
        <dbReference type="Pfam" id="PF01832"/>
    </source>
</evidence>
<sequence length="620" mass="66232">MIKKKKLLICALLMSMVVSFMPGMESNAAELSGEDQVTATLQDENSQRLEETTAMDEDGAIYEIHEEKGIVAEGTPSQNAMFLAKTSGQSKVVNFNTKGSAVTSFTYGGGSGYTNGAYGADAAYLGMTDDGKVRFMLSGVTGTVNASEVQVVEYAAVSDHVSYYAVSGGKLIHYISQDLNKLPVSFINNGTAPSYLNEGVKYYSYDGHYFYTDYAVMLSDYQNNTNGQNAVNAGNAFYNFFQFKNMREATKYSGEELNVMLQSAMSAAGVDTASSKLSGTGLSFVKYQNVYSVNALLSMGIAINESGWGTSWICRNKNNIFGLNAVDSAPGISADTYASIDDCIRSFMKEWMDEGYLDSSDWRNHGTYLGDKSSGINVSYASDPYWGEKAAAHAWNLDFIGGNKDCQIQEETPNVPNEPETDVPETPDVPSEPETNVPETPDVPSEPEINAPETPDVPSEPETPDVPSEPETNAPETPNVPGEPETNAPETPNVPGEPETDVPETPDVPDVPSQPETDASEIPDANRIETPGTGNVQNSGNAGTETTPGGTSVSGSQTGTKEETTVETTVETTPTVNPVSATVPSPKTGDEGQLAVWIVLLGVSLTAGVVVIGKKKSLYR</sequence>
<evidence type="ECO:0000256" key="2">
    <source>
        <dbReference type="SAM" id="Phobius"/>
    </source>
</evidence>
<keyword evidence="2" id="KW-1133">Transmembrane helix</keyword>